<evidence type="ECO:0000313" key="2">
    <source>
        <dbReference type="EMBL" id="TEB29606.1"/>
    </source>
</evidence>
<keyword evidence="3" id="KW-1185">Reference proteome</keyword>
<proteinExistence type="predicted"/>
<dbReference type="Proteomes" id="UP000298030">
    <property type="component" value="Unassembled WGS sequence"/>
</dbReference>
<feature type="compositionally biased region" description="Polar residues" evidence="1">
    <location>
        <begin position="250"/>
        <end position="259"/>
    </location>
</feature>
<accession>A0A4Y7T604</accession>
<comment type="caution">
    <text evidence="2">The sequence shown here is derived from an EMBL/GenBank/DDBJ whole genome shotgun (WGS) entry which is preliminary data.</text>
</comment>
<gene>
    <name evidence="2" type="ORF">FA13DRAFT_1710865</name>
</gene>
<evidence type="ECO:0000256" key="1">
    <source>
        <dbReference type="SAM" id="MobiDB-lite"/>
    </source>
</evidence>
<feature type="compositionally biased region" description="Basic and acidic residues" evidence="1">
    <location>
        <begin position="211"/>
        <end position="225"/>
    </location>
</feature>
<evidence type="ECO:0000313" key="3">
    <source>
        <dbReference type="Proteomes" id="UP000298030"/>
    </source>
</evidence>
<feature type="region of interest" description="Disordered" evidence="1">
    <location>
        <begin position="129"/>
        <end position="148"/>
    </location>
</feature>
<name>A0A4Y7T604_COPMI</name>
<protein>
    <submittedName>
        <fullName evidence="2">Uncharacterized protein</fullName>
    </submittedName>
</protein>
<dbReference type="AlphaFoldDB" id="A0A4Y7T604"/>
<feature type="region of interest" description="Disordered" evidence="1">
    <location>
        <begin position="207"/>
        <end position="288"/>
    </location>
</feature>
<sequence>MFVERSDGDTGTRANKKKDGMEGVRRGCLLREGHLGTMYYHMRVVTKELAWFLAKPIYFQTSTFDVRPRLGRKKVHGATGKGWRNRSWGSALVFLLHFPCVVAMCIGMQRAFSGISDFWRAGLSLGGEERIGKNPGSSPRVDVMGPDQTQRQLSMLDVNKEDGIDEGEDASAGADRKISRVAVRQEAAASLGLGDEQLGEDFKGFNPRGCKWREKGKGEAGDSRRVLAGARGRSSRAGVFFDGRQAEVQAPSSEEGVSSSKRKRESALQTEDKGRSNVHPPRAGALDL</sequence>
<reference evidence="2 3" key="1">
    <citation type="journal article" date="2019" name="Nat. Ecol. Evol.">
        <title>Megaphylogeny resolves global patterns of mushroom evolution.</title>
        <authorList>
            <person name="Varga T."/>
            <person name="Krizsan K."/>
            <person name="Foldi C."/>
            <person name="Dima B."/>
            <person name="Sanchez-Garcia M."/>
            <person name="Sanchez-Ramirez S."/>
            <person name="Szollosi G.J."/>
            <person name="Szarkandi J.G."/>
            <person name="Papp V."/>
            <person name="Albert L."/>
            <person name="Andreopoulos W."/>
            <person name="Angelini C."/>
            <person name="Antonin V."/>
            <person name="Barry K.W."/>
            <person name="Bougher N.L."/>
            <person name="Buchanan P."/>
            <person name="Buyck B."/>
            <person name="Bense V."/>
            <person name="Catcheside P."/>
            <person name="Chovatia M."/>
            <person name="Cooper J."/>
            <person name="Damon W."/>
            <person name="Desjardin D."/>
            <person name="Finy P."/>
            <person name="Geml J."/>
            <person name="Haridas S."/>
            <person name="Hughes K."/>
            <person name="Justo A."/>
            <person name="Karasinski D."/>
            <person name="Kautmanova I."/>
            <person name="Kiss B."/>
            <person name="Kocsube S."/>
            <person name="Kotiranta H."/>
            <person name="LaButti K.M."/>
            <person name="Lechner B.E."/>
            <person name="Liimatainen K."/>
            <person name="Lipzen A."/>
            <person name="Lukacs Z."/>
            <person name="Mihaltcheva S."/>
            <person name="Morgado L.N."/>
            <person name="Niskanen T."/>
            <person name="Noordeloos M.E."/>
            <person name="Ohm R.A."/>
            <person name="Ortiz-Santana B."/>
            <person name="Ovrebo C."/>
            <person name="Racz N."/>
            <person name="Riley R."/>
            <person name="Savchenko A."/>
            <person name="Shiryaev A."/>
            <person name="Soop K."/>
            <person name="Spirin V."/>
            <person name="Szebenyi C."/>
            <person name="Tomsovsky M."/>
            <person name="Tulloss R.E."/>
            <person name="Uehling J."/>
            <person name="Grigoriev I.V."/>
            <person name="Vagvolgyi C."/>
            <person name="Papp T."/>
            <person name="Martin F.M."/>
            <person name="Miettinen O."/>
            <person name="Hibbett D.S."/>
            <person name="Nagy L.G."/>
        </authorList>
    </citation>
    <scope>NUCLEOTIDE SEQUENCE [LARGE SCALE GENOMIC DNA]</scope>
    <source>
        <strain evidence="2 3">FP101781</strain>
    </source>
</reference>
<dbReference type="EMBL" id="QPFP01000026">
    <property type="protein sequence ID" value="TEB29606.1"/>
    <property type="molecule type" value="Genomic_DNA"/>
</dbReference>
<organism evidence="2 3">
    <name type="scientific">Coprinellus micaceus</name>
    <name type="common">Glistening ink-cap mushroom</name>
    <name type="synonym">Coprinus micaceus</name>
    <dbReference type="NCBI Taxonomy" id="71717"/>
    <lineage>
        <taxon>Eukaryota</taxon>
        <taxon>Fungi</taxon>
        <taxon>Dikarya</taxon>
        <taxon>Basidiomycota</taxon>
        <taxon>Agaricomycotina</taxon>
        <taxon>Agaricomycetes</taxon>
        <taxon>Agaricomycetidae</taxon>
        <taxon>Agaricales</taxon>
        <taxon>Agaricineae</taxon>
        <taxon>Psathyrellaceae</taxon>
        <taxon>Coprinellus</taxon>
    </lineage>
</organism>